<dbReference type="Proteomes" id="UP000663853">
    <property type="component" value="Unassembled WGS sequence"/>
</dbReference>
<dbReference type="EMBL" id="CAJMXA010000713">
    <property type="protein sequence ID" value="CAE6440494.1"/>
    <property type="molecule type" value="Genomic_DNA"/>
</dbReference>
<feature type="region of interest" description="Disordered" evidence="1">
    <location>
        <begin position="75"/>
        <end position="101"/>
    </location>
</feature>
<feature type="compositionally biased region" description="Polar residues" evidence="1">
    <location>
        <begin position="1"/>
        <end position="18"/>
    </location>
</feature>
<reference evidence="2" key="1">
    <citation type="submission" date="2021-01" db="EMBL/GenBank/DDBJ databases">
        <authorList>
            <person name="Kaushik A."/>
        </authorList>
    </citation>
    <scope>NUCLEOTIDE SEQUENCE</scope>
    <source>
        <strain evidence="2">AG6-10EEA</strain>
    </source>
</reference>
<proteinExistence type="predicted"/>
<sequence length="101" mass="11018">MAKGYSYNSHGTNSQGNHYCSRDYGSSAPNQNSYHYRQVESPVSPWLYLANMQLFCSNSDGSYYYSNPNGSTYYNSGSGQADYTSPSGGGWTSSGGSRQSK</sequence>
<comment type="caution">
    <text evidence="2">The sequence shown here is derived from an EMBL/GenBank/DDBJ whole genome shotgun (WGS) entry which is preliminary data.</text>
</comment>
<name>A0A8H3ARW6_9AGAM</name>
<gene>
    <name evidence="2" type="ORF">RDB_LOCUS36160</name>
</gene>
<evidence type="ECO:0000256" key="1">
    <source>
        <dbReference type="SAM" id="MobiDB-lite"/>
    </source>
</evidence>
<feature type="region of interest" description="Disordered" evidence="1">
    <location>
        <begin position="1"/>
        <end position="24"/>
    </location>
</feature>
<feature type="compositionally biased region" description="Polar residues" evidence="1">
    <location>
        <begin position="75"/>
        <end position="84"/>
    </location>
</feature>
<dbReference type="AlphaFoldDB" id="A0A8H3ARW6"/>
<accession>A0A8H3ARW6</accession>
<evidence type="ECO:0000313" key="2">
    <source>
        <dbReference type="EMBL" id="CAE6440494.1"/>
    </source>
</evidence>
<evidence type="ECO:0000313" key="3">
    <source>
        <dbReference type="Proteomes" id="UP000663853"/>
    </source>
</evidence>
<protein>
    <submittedName>
        <fullName evidence="2">Uncharacterized protein</fullName>
    </submittedName>
</protein>
<organism evidence="2 3">
    <name type="scientific">Rhizoctonia solani</name>
    <dbReference type="NCBI Taxonomy" id="456999"/>
    <lineage>
        <taxon>Eukaryota</taxon>
        <taxon>Fungi</taxon>
        <taxon>Dikarya</taxon>
        <taxon>Basidiomycota</taxon>
        <taxon>Agaricomycotina</taxon>
        <taxon>Agaricomycetes</taxon>
        <taxon>Cantharellales</taxon>
        <taxon>Ceratobasidiaceae</taxon>
        <taxon>Rhizoctonia</taxon>
    </lineage>
</organism>